<keyword evidence="2" id="KW-1185">Reference proteome</keyword>
<dbReference type="Proteomes" id="UP000634308">
    <property type="component" value="Unassembled WGS sequence"/>
</dbReference>
<sequence length="387" mass="42866">MPGVTGCPTRSGATVPDGRELLGTLLRHESKTNTYKFALVRALNDLAIEHPFLPDRDVIVPLRRVAQRWLVSYWPFVGEREVMQGSRPVRDGVRRQDLSFRPALTQLRQAWEDLPYTRSHPADGALLLAAYRADRGGLSPELASLTRQTLTVIAQAVRQPVRYAGPEGAHGLFGVPAPVASLTGTPLPGSSPHEPAFVVPAALWQALLDLSLWVEALCLQQWSLFVERVEQTPRVTRGEVFTLLTETPEARVPLTWERNQVRLLMLEGRPFTCPWTARPLSTEAFDLDHLIPVSVHPINELWNLVPSDPQHNMHVKRARIPASARLQEALPILARTYAAYGGSPGLSGSLQRDVQGRFGRPLPAPALAAEVVRLGETVARARNVPRY</sequence>
<evidence type="ECO:0000313" key="1">
    <source>
        <dbReference type="EMBL" id="GGR73762.1"/>
    </source>
</evidence>
<organism evidence="1 2">
    <name type="scientific">Deinococcus seoulensis</name>
    <dbReference type="NCBI Taxonomy" id="1837379"/>
    <lineage>
        <taxon>Bacteria</taxon>
        <taxon>Thermotogati</taxon>
        <taxon>Deinococcota</taxon>
        <taxon>Deinococci</taxon>
        <taxon>Deinococcales</taxon>
        <taxon>Deinococcaceae</taxon>
        <taxon>Deinococcus</taxon>
    </lineage>
</organism>
<protein>
    <recommendedName>
        <fullName evidence="3">HNH endonuclease</fullName>
    </recommendedName>
</protein>
<gene>
    <name evidence="1" type="ORF">GCM10008959_38840</name>
</gene>
<reference evidence="2" key="1">
    <citation type="journal article" date="2019" name="Int. J. Syst. Evol. Microbiol.">
        <title>The Global Catalogue of Microorganisms (GCM) 10K type strain sequencing project: providing services to taxonomists for standard genome sequencing and annotation.</title>
        <authorList>
            <consortium name="The Broad Institute Genomics Platform"/>
            <consortium name="The Broad Institute Genome Sequencing Center for Infectious Disease"/>
            <person name="Wu L."/>
            <person name="Ma J."/>
        </authorList>
    </citation>
    <scope>NUCLEOTIDE SEQUENCE [LARGE SCALE GENOMIC DNA]</scope>
    <source>
        <strain evidence="2">JCM 31404</strain>
    </source>
</reference>
<comment type="caution">
    <text evidence="1">The sequence shown here is derived from an EMBL/GenBank/DDBJ whole genome shotgun (WGS) entry which is preliminary data.</text>
</comment>
<dbReference type="InterPro" id="IPR003615">
    <property type="entry name" value="HNH_nuc"/>
</dbReference>
<dbReference type="EMBL" id="BMQM01000045">
    <property type="protein sequence ID" value="GGR73762.1"/>
    <property type="molecule type" value="Genomic_DNA"/>
</dbReference>
<evidence type="ECO:0000313" key="2">
    <source>
        <dbReference type="Proteomes" id="UP000634308"/>
    </source>
</evidence>
<proteinExistence type="predicted"/>
<name>A0ABQ2RYN0_9DEIO</name>
<evidence type="ECO:0008006" key="3">
    <source>
        <dbReference type="Google" id="ProtNLM"/>
    </source>
</evidence>
<accession>A0ABQ2RYN0</accession>
<dbReference type="Gene3D" id="1.10.30.50">
    <property type="match status" value="1"/>
</dbReference>
<dbReference type="CDD" id="cd00085">
    <property type="entry name" value="HNHc"/>
    <property type="match status" value="1"/>
</dbReference>